<feature type="transmembrane region" description="Helical" evidence="6">
    <location>
        <begin position="309"/>
        <end position="331"/>
    </location>
</feature>
<name>A0AAW5R2H0_9HYPH</name>
<feature type="transmembrane region" description="Helical" evidence="6">
    <location>
        <begin position="104"/>
        <end position="123"/>
    </location>
</feature>
<dbReference type="PANTHER" id="PTHR47089">
    <property type="entry name" value="ABC TRANSPORTER, PERMEASE PROTEIN"/>
    <property type="match status" value="1"/>
</dbReference>
<dbReference type="InterPro" id="IPR001851">
    <property type="entry name" value="ABC_transp_permease"/>
</dbReference>
<protein>
    <submittedName>
        <fullName evidence="7">ABC transporter permease</fullName>
    </submittedName>
</protein>
<comment type="caution">
    <text evidence="7">The sequence shown here is derived from an EMBL/GenBank/DDBJ whole genome shotgun (WGS) entry which is preliminary data.</text>
</comment>
<sequence length="345" mass="35389">MTGTELRKPALVAVAFLVAMVVIAILLAGANPADIVYGIVERALFTRAGLLEALMRTIPLTIMGLGIAIAFKARIFNIGMDGQLIAGSVVAVVAAPLLPANVAGIVLFLGLGFLGGAVWGGIAGGIKARFGGNEIIATIMLNYVAVQMLSWLVRGPLQEKMRIIPRTDAIDQALRLPVLFDGTRIHAGLIVAVLAVVVVALVVMRGRFGYRLAVVGSNDHAAQYAGISPSRMAATVLVISGALAGLAGAVEVAGLYGRLQEGFAPGFGIAAIAVALVARLNPLLVPVSAFGFSLLYSGLGALARNGVVPFPLINIMEGAIILIFLAASIALRRGPGGMRGASANG</sequence>
<dbReference type="Pfam" id="PF02653">
    <property type="entry name" value="BPD_transp_2"/>
    <property type="match status" value="1"/>
</dbReference>
<dbReference type="GO" id="GO:0022857">
    <property type="term" value="F:transmembrane transporter activity"/>
    <property type="evidence" value="ECO:0007669"/>
    <property type="project" value="InterPro"/>
</dbReference>
<evidence type="ECO:0000313" key="8">
    <source>
        <dbReference type="Proteomes" id="UP001320898"/>
    </source>
</evidence>
<proteinExistence type="predicted"/>
<evidence type="ECO:0000256" key="2">
    <source>
        <dbReference type="ARBA" id="ARBA00022475"/>
    </source>
</evidence>
<evidence type="ECO:0000256" key="3">
    <source>
        <dbReference type="ARBA" id="ARBA00022692"/>
    </source>
</evidence>
<dbReference type="PANTHER" id="PTHR47089:SF1">
    <property type="entry name" value="GUANOSINE ABC TRANSPORTER PERMEASE PROTEIN NUPP"/>
    <property type="match status" value="1"/>
</dbReference>
<dbReference type="CDD" id="cd06580">
    <property type="entry name" value="TM_PBP1_transp_TpRbsC_like"/>
    <property type="match status" value="1"/>
</dbReference>
<dbReference type="GO" id="GO:0005886">
    <property type="term" value="C:plasma membrane"/>
    <property type="evidence" value="ECO:0007669"/>
    <property type="project" value="UniProtKB-SubCell"/>
</dbReference>
<keyword evidence="5 6" id="KW-0472">Membrane</keyword>
<keyword evidence="3 6" id="KW-0812">Transmembrane</keyword>
<feature type="transmembrane region" description="Helical" evidence="6">
    <location>
        <begin position="262"/>
        <end position="278"/>
    </location>
</feature>
<feature type="transmembrane region" description="Helical" evidence="6">
    <location>
        <begin position="233"/>
        <end position="256"/>
    </location>
</feature>
<evidence type="ECO:0000256" key="1">
    <source>
        <dbReference type="ARBA" id="ARBA00004651"/>
    </source>
</evidence>
<keyword evidence="8" id="KW-1185">Reference proteome</keyword>
<keyword evidence="4 6" id="KW-1133">Transmembrane helix</keyword>
<feature type="transmembrane region" description="Helical" evidence="6">
    <location>
        <begin position="12"/>
        <end position="33"/>
    </location>
</feature>
<reference evidence="7 8" key="1">
    <citation type="submission" date="2022-04" db="EMBL/GenBank/DDBJ databases">
        <authorList>
            <person name="Ye Y.-Q."/>
            <person name="Du Z.-J."/>
        </authorList>
    </citation>
    <scope>NUCLEOTIDE SEQUENCE [LARGE SCALE GENOMIC DNA]</scope>
    <source>
        <strain evidence="7 8">A6E488</strain>
    </source>
</reference>
<organism evidence="7 8">
    <name type="scientific">Microbaculum marinisediminis</name>
    <dbReference type="NCBI Taxonomy" id="2931392"/>
    <lineage>
        <taxon>Bacteria</taxon>
        <taxon>Pseudomonadati</taxon>
        <taxon>Pseudomonadota</taxon>
        <taxon>Alphaproteobacteria</taxon>
        <taxon>Hyphomicrobiales</taxon>
        <taxon>Tepidamorphaceae</taxon>
        <taxon>Microbaculum</taxon>
    </lineage>
</organism>
<gene>
    <name evidence="7" type="ORF">MUB46_21320</name>
</gene>
<dbReference type="AlphaFoldDB" id="A0AAW5R2H0"/>
<evidence type="ECO:0000256" key="4">
    <source>
        <dbReference type="ARBA" id="ARBA00022989"/>
    </source>
</evidence>
<dbReference type="Proteomes" id="UP001320898">
    <property type="component" value="Unassembled WGS sequence"/>
</dbReference>
<feature type="transmembrane region" description="Helical" evidence="6">
    <location>
        <begin position="78"/>
        <end position="98"/>
    </location>
</feature>
<evidence type="ECO:0000313" key="7">
    <source>
        <dbReference type="EMBL" id="MCT8974417.1"/>
    </source>
</evidence>
<feature type="transmembrane region" description="Helical" evidence="6">
    <location>
        <begin position="283"/>
        <end position="303"/>
    </location>
</feature>
<keyword evidence="2" id="KW-1003">Cell membrane</keyword>
<dbReference type="RefSeq" id="WP_261618004.1">
    <property type="nucleotide sequence ID" value="NZ_JALIDZ010000012.1"/>
</dbReference>
<evidence type="ECO:0000256" key="5">
    <source>
        <dbReference type="ARBA" id="ARBA00023136"/>
    </source>
</evidence>
<feature type="transmembrane region" description="Helical" evidence="6">
    <location>
        <begin position="53"/>
        <end position="71"/>
    </location>
</feature>
<evidence type="ECO:0000256" key="6">
    <source>
        <dbReference type="SAM" id="Phobius"/>
    </source>
</evidence>
<dbReference type="EMBL" id="JALIDZ010000012">
    <property type="protein sequence ID" value="MCT8974417.1"/>
    <property type="molecule type" value="Genomic_DNA"/>
</dbReference>
<feature type="transmembrane region" description="Helical" evidence="6">
    <location>
        <begin position="135"/>
        <end position="153"/>
    </location>
</feature>
<feature type="transmembrane region" description="Helical" evidence="6">
    <location>
        <begin position="185"/>
        <end position="204"/>
    </location>
</feature>
<accession>A0AAW5R2H0</accession>
<comment type="subcellular location">
    <subcellularLocation>
        <location evidence="1">Cell membrane</location>
        <topology evidence="1">Multi-pass membrane protein</topology>
    </subcellularLocation>
</comment>